<name>A0A0C9P0S1_LACPA</name>
<feature type="region of interest" description="Disordered" evidence="1">
    <location>
        <begin position="147"/>
        <end position="168"/>
    </location>
</feature>
<keyword evidence="3" id="KW-0282">Flagellum</keyword>
<sequence>MKKAWVYGLAAMLGLGVSAVIANQASASAATVPIVIQSATSKCDTGSAPDHGASQSAIVPPLADNKVEVPIVTVASDDDQKAGNTSSADSSSVSSSQQNGAATSDTGAETVGSQAPVTNGNVTLSATAQQDDRDAHPSVSEPMIKTAQEVNATEASSSKAPTSKERDEQAIVAAAQAATHDNVKSGRTISVVPESVTSFIGSAHKQPQNAFEIIWQALIETVQMRQQCPTDLIDDLVLEMPQPNFDVVQSTFIATKRELSKAFSSPVFGKSLQLDSLSPFNQVFGKMINLIDQVLLTHLVFPD</sequence>
<keyword evidence="2" id="KW-0732">Signal</keyword>
<keyword evidence="3" id="KW-0969">Cilium</keyword>
<dbReference type="AlphaFoldDB" id="A0A0C9P0S1"/>
<evidence type="ECO:0000256" key="1">
    <source>
        <dbReference type="SAM" id="MobiDB-lite"/>
    </source>
</evidence>
<dbReference type="EMBL" id="BAYM01000389">
    <property type="protein sequence ID" value="GAN37980.1"/>
    <property type="molecule type" value="Genomic_DNA"/>
</dbReference>
<feature type="compositionally biased region" description="Polar residues" evidence="1">
    <location>
        <begin position="97"/>
        <end position="119"/>
    </location>
</feature>
<feature type="compositionally biased region" description="Polar residues" evidence="1">
    <location>
        <begin position="148"/>
        <end position="161"/>
    </location>
</feature>
<feature type="region of interest" description="Disordered" evidence="1">
    <location>
        <begin position="75"/>
        <end position="119"/>
    </location>
</feature>
<evidence type="ECO:0000256" key="2">
    <source>
        <dbReference type="SAM" id="SignalP"/>
    </source>
</evidence>
<proteinExistence type="predicted"/>
<feature type="region of interest" description="Disordered" evidence="1">
    <location>
        <begin position="42"/>
        <end position="61"/>
    </location>
</feature>
<comment type="caution">
    <text evidence="3">The sequence shown here is derived from an EMBL/GenBank/DDBJ whole genome shotgun (WGS) entry which is preliminary data.</text>
</comment>
<feature type="signal peptide" evidence="2">
    <location>
        <begin position="1"/>
        <end position="22"/>
    </location>
</feature>
<feature type="compositionally biased region" description="Low complexity" evidence="1">
    <location>
        <begin position="86"/>
        <end position="96"/>
    </location>
</feature>
<feature type="chain" id="PRO_5039692763" evidence="2">
    <location>
        <begin position="23"/>
        <end position="303"/>
    </location>
</feature>
<reference evidence="4" key="1">
    <citation type="submission" date="2014-05" db="EMBL/GenBank/DDBJ databases">
        <title>Whole genome sequencing of Lactobacillus casei NRIC0644.</title>
        <authorList>
            <person name="Atarashi H."/>
            <person name="Yoshida Y."/>
            <person name="Fujimura S."/>
            <person name="Tanaka N."/>
            <person name="Shiwa Y."/>
            <person name="Yoshikawa H."/>
            <person name="Okada S."/>
            <person name="Nakagawa J."/>
        </authorList>
    </citation>
    <scope>NUCLEOTIDE SEQUENCE [LARGE SCALE GENOMIC DNA]</scope>
    <source>
        <strain evidence="4">NRIC0644</strain>
    </source>
</reference>
<organism evidence="3 4">
    <name type="scientific">Lacticaseibacillus paracasei NRIC 0644</name>
    <dbReference type="NCBI Taxonomy" id="1435038"/>
    <lineage>
        <taxon>Bacteria</taxon>
        <taxon>Bacillati</taxon>
        <taxon>Bacillota</taxon>
        <taxon>Bacilli</taxon>
        <taxon>Lactobacillales</taxon>
        <taxon>Lactobacillaceae</taxon>
        <taxon>Lacticaseibacillus</taxon>
    </lineage>
</organism>
<keyword evidence="3" id="KW-0966">Cell projection</keyword>
<protein>
    <submittedName>
        <fullName evidence="3">FliK family flagellar hook-length control protein</fullName>
    </submittedName>
</protein>
<dbReference type="Proteomes" id="UP000032552">
    <property type="component" value="Unassembled WGS sequence"/>
</dbReference>
<evidence type="ECO:0000313" key="4">
    <source>
        <dbReference type="Proteomes" id="UP000032552"/>
    </source>
</evidence>
<dbReference type="RefSeq" id="WP_045624472.1">
    <property type="nucleotide sequence ID" value="NZ_BAYM01000389.1"/>
</dbReference>
<gene>
    <name evidence="3" type="ORF">LC0644_2569</name>
</gene>
<accession>A0A0C9P0S1</accession>
<evidence type="ECO:0000313" key="3">
    <source>
        <dbReference type="EMBL" id="GAN37980.1"/>
    </source>
</evidence>